<keyword evidence="5" id="KW-0378">Hydrolase</keyword>
<dbReference type="PANTHER" id="PTHR37984:SF5">
    <property type="entry name" value="PROTEIN NYNRIN-LIKE"/>
    <property type="match status" value="1"/>
</dbReference>
<evidence type="ECO:0000313" key="12">
    <source>
        <dbReference type="Proteomes" id="UP000591131"/>
    </source>
</evidence>
<dbReference type="PROSITE" id="PS50994">
    <property type="entry name" value="INTEGRASE"/>
    <property type="match status" value="1"/>
</dbReference>
<dbReference type="GO" id="GO:0004519">
    <property type="term" value="F:endonuclease activity"/>
    <property type="evidence" value="ECO:0007669"/>
    <property type="project" value="UniProtKB-KW"/>
</dbReference>
<dbReference type="SUPFAM" id="SSF50630">
    <property type="entry name" value="Acid proteases"/>
    <property type="match status" value="1"/>
</dbReference>
<dbReference type="InterPro" id="IPR036875">
    <property type="entry name" value="Znf_CCHC_sf"/>
</dbReference>
<evidence type="ECO:0000256" key="4">
    <source>
        <dbReference type="ARBA" id="ARBA00022759"/>
    </source>
</evidence>
<dbReference type="GO" id="GO:0015074">
    <property type="term" value="P:DNA integration"/>
    <property type="evidence" value="ECO:0007669"/>
    <property type="project" value="InterPro"/>
</dbReference>
<feature type="domain" description="Integrase catalytic" evidence="10">
    <location>
        <begin position="1794"/>
        <end position="1957"/>
    </location>
</feature>
<dbReference type="GO" id="GO:0004190">
    <property type="term" value="F:aspartic-type endopeptidase activity"/>
    <property type="evidence" value="ECO:0007669"/>
    <property type="project" value="InterPro"/>
</dbReference>
<feature type="compositionally biased region" description="Basic and acidic residues" evidence="8">
    <location>
        <begin position="125"/>
        <end position="134"/>
    </location>
</feature>
<organism evidence="11 12">
    <name type="scientific">Perkinsus chesapeaki</name>
    <name type="common">Clam parasite</name>
    <name type="synonym">Perkinsus andrewsi</name>
    <dbReference type="NCBI Taxonomy" id="330153"/>
    <lineage>
        <taxon>Eukaryota</taxon>
        <taxon>Sar</taxon>
        <taxon>Alveolata</taxon>
        <taxon>Perkinsozoa</taxon>
        <taxon>Perkinsea</taxon>
        <taxon>Perkinsida</taxon>
        <taxon>Perkinsidae</taxon>
        <taxon>Perkinsus</taxon>
    </lineage>
</organism>
<feature type="compositionally biased region" description="Low complexity" evidence="8">
    <location>
        <begin position="180"/>
        <end position="190"/>
    </location>
</feature>
<feature type="compositionally biased region" description="Polar residues" evidence="8">
    <location>
        <begin position="427"/>
        <end position="438"/>
    </location>
</feature>
<dbReference type="GO" id="GO:0006508">
    <property type="term" value="P:proteolysis"/>
    <property type="evidence" value="ECO:0007669"/>
    <property type="project" value="InterPro"/>
</dbReference>
<evidence type="ECO:0000256" key="2">
    <source>
        <dbReference type="ARBA" id="ARBA00022695"/>
    </source>
</evidence>
<evidence type="ECO:0000256" key="5">
    <source>
        <dbReference type="ARBA" id="ARBA00022801"/>
    </source>
</evidence>
<dbReference type="GO" id="GO:0008270">
    <property type="term" value="F:zinc ion binding"/>
    <property type="evidence" value="ECO:0007669"/>
    <property type="project" value="UniProtKB-KW"/>
</dbReference>
<dbReference type="Gene3D" id="4.10.60.10">
    <property type="entry name" value="Zinc finger, CCHC-type"/>
    <property type="match status" value="1"/>
</dbReference>
<keyword evidence="6" id="KW-0695">RNA-directed DNA polymerase</keyword>
<dbReference type="GO" id="GO:0003964">
    <property type="term" value="F:RNA-directed DNA polymerase activity"/>
    <property type="evidence" value="ECO:0007669"/>
    <property type="project" value="UniProtKB-KW"/>
</dbReference>
<dbReference type="InterPro" id="IPR001584">
    <property type="entry name" value="Integrase_cat-core"/>
</dbReference>
<sequence length="2409" mass="271778">MSVFLGNSNNPTNNVNIPVNGGIDDNDYNEEWWNIQGNTNDISVAGGPPARKDQFQVQRPRGGPPNLPPRSQTTIPPWNEGTVPHTETVYLPNVRVDRSAYYVPPVGAGLPPRIVADNVSRKTKPKGDDRRRGSDTSSMTSRSDRSGRARGSGHQQRPAIDSDDCSVRIQNRRRHRPVQRSTSSSRSSSRYSHHRNRRLSRRGSRSYGLTSGTYFTPPQRETLTVNWCEGCGRRRCQDPISVKDFDTMQNVIRSMKPEKNFTGAKDARSGTTWVTEMRHETEGHPDVVRYLWLKRYTNGRVWNEMTSGTTAPSRCYRSYERQVRRITKRFQSAFDTDEHLHYTEHKFNNCIQGGGTVYDFIERLEDLSTELYHMGSPVLEYKLKWKLYQGLAAQELRVRVNDYLDDKKVDYAEFKEAVLRQQRRMTAQKSYMATGNDNSTKDYSEQRQSRRREGFSPGTRPWRRDSPMKRSDSVNSIGNGNGYSTDGSGNDKHYVCMGRDLTGFKCYRCLQRGHAAKDCLADEPTKLDKRCRSCGNPNHVTDDCKVNTDKLFCHRCQNPGHLAYACTTRLSKANGSTAKRPSTPRPSSKVHMISSTCSGERLDKRVLLKATTSPTSSNGKTSPTTSMLVGTITIEGQEIPALFDTGAEVSLITRSALRYLSPHAAVDDYIVHNIMVADGTALQVDGTVKLRISTRSIVVDDHFIVTSDDLNVPVLLGCPTLAKLRTTIRIGPHGMHVYTNDSHLPSSKAVRFDDNCMVMPLKDTDDSNDDLRQQDIHFTYKINHIKNIFLRGQPQSAPERLSDDQLLQAVLPDIILHPNIEESTPNDFNGGEGKCNHLENEPLNDLYVYYMATSTSPMVNDPHHKEFPTTIDVTCNNDKEDETLDNNDDNLPPWDALSRTWCHDETTPLGRAYVRIPWGDDSRPPFNFKNAASRGAASIRRLSAQQRQSFEEALNAYVKRGFCKIVKNNDNGPPTFDECQKAWDELTTGTAYDGTPVVKPKHYTPSHTVFRDQHPTTPCRIVLDFRALNKFTRRGGKTQNDLQGVLLLLRGLKYFMSADVSKAFCQMKGSLYDVAYSCYTCIGNYTVLWSSIAFGSNNAPCMLEACTHDVANEIDDLVTLEKTRRLPAMTTETMASTDQQLCEEQLEKVLIRPSAAGFDYINNGPVIPLKVLLLKYVDDLYFGGKTKQEAAAAYNFGTYVFNGHGFHSDPVKSFCSWLLTENDECKKKSTLGYVLRLDEDKFYAVYSGYVPDDNSTKLQACAALASLYDPLGLYVELDLQGRLIWRDICANHKSWDDVIKEDLYRRVKDWTTLCTATTTTVGYHRFIDLENLPLVISADASAEAWGVDVRCFSTTTTTRVTARGGIFPLTQSKWSIPRKELVALHHALTWLKSMSAYLPIRTCLRPHQAPLDRLSPQLPERRGVVLSDSEITVYRLRRPGRDAKLPIVERRRLKEIREMCRQLDVTVKHVPTELNYADSISRAKVSSDNGIDGTLVVKAMTVSNVAYDYTQDVDDCSTPTAGSEDEVGTPSMIYETPDSVAGFTKDFSSVTTSPVANATNDIKGCHQDDAVPTLSASIMTINVDGIDLPNYNSFTSEEKSELFALAQYARPPEEVDERLLQDGSYERCLLQCIRRSQETDEDLNDLKKALKKKTPYSHFGVKANKLRRWSQICYLDADDILRRQPSAEKFRKVDEDKNGVIYLGTGNYSRAVQRLLAVVYHYKYIHLGARRVANLIQRRFYAKRITRVVRSTLRSCTSCTKARATRKYDYIVNKVQDLLTTGLWQIVGIDVAGPYDRPSRTSNDSGDRLDPNKDYYVLLVQDYVSGFTAARPLRNIKTKTVADAVHGVFCEHGSPSVVVSDNDKVTLITKHVKKVLRRHGTKHYTLPGYGQHLSFWERSHKDMVDVVKAIRESRHSTERSNLNDSYINDFLLSVRAYNTTPRGWANVSPSELHYVYKGRLPGDQEGMNDFIDWDSLKLKFTDTDAVEALRETIPNVEALRKEVKVTLNDYMDYWRLKQERLLERYALQRESTYEPKLYDIVFTTKTGDVKVGKHLDSTWKGPSTIVKIRGSGIVDAVPSIVLPGVGGVKKKDDLNELEVPLCYGQAETFALRNVHHTPALQNIIYNYLEKGTRVYSDVDGSVRSMDVDIDNDGKLLREAKALTAYNKTNWPPTDTRDDDVESEQEFRLLRRKKPRSIENTHTDAKDADIFSGNNSGSDGNGVVNDTHDEVQGRDLSSTFANDDVAHTLDNEDDELPVEDVDGLDVPDDAMDQRSEEEDVLAVNHELSHYNVDKLRQVLGSSKRHVFGKFVTSPPPVGTLVITVNDVYHGLARILDYVKEDNDMEKAKLQPMTVCQEGVLVKTSDYHGCGLISSSVDDLIYVRPTANSLTRGRGKELTDLLTKVEQLLSQ</sequence>
<keyword evidence="7" id="KW-0479">Metal-binding</keyword>
<keyword evidence="4" id="KW-0255">Endonuclease</keyword>
<dbReference type="PROSITE" id="PS00141">
    <property type="entry name" value="ASP_PROTEASE"/>
    <property type="match status" value="1"/>
</dbReference>
<feature type="region of interest" description="Disordered" evidence="8">
    <location>
        <begin position="2167"/>
        <end position="2200"/>
    </location>
</feature>
<keyword evidence="7" id="KW-0863">Zinc-finger</keyword>
<accession>A0A7J6N3R7</accession>
<feature type="domain" description="CCHC-type" evidence="9">
    <location>
        <begin position="505"/>
        <end position="519"/>
    </location>
</feature>
<dbReference type="GO" id="GO:0003676">
    <property type="term" value="F:nucleic acid binding"/>
    <property type="evidence" value="ECO:0007669"/>
    <property type="project" value="InterPro"/>
</dbReference>
<dbReference type="InterPro" id="IPR043502">
    <property type="entry name" value="DNA/RNA_pol_sf"/>
</dbReference>
<dbReference type="InterPro" id="IPR008042">
    <property type="entry name" value="Retrotrans_Pao"/>
</dbReference>
<feature type="compositionally biased region" description="Basic and acidic residues" evidence="8">
    <location>
        <begin position="439"/>
        <end position="454"/>
    </location>
</feature>
<feature type="compositionally biased region" description="Basic residues" evidence="8">
    <location>
        <begin position="191"/>
        <end position="204"/>
    </location>
</feature>
<feature type="region of interest" description="Disordered" evidence="8">
    <location>
        <begin position="104"/>
        <end position="215"/>
    </location>
</feature>
<evidence type="ECO:0000256" key="8">
    <source>
        <dbReference type="SAM" id="MobiDB-lite"/>
    </source>
</evidence>
<dbReference type="InterPro" id="IPR041588">
    <property type="entry name" value="Integrase_H2C2"/>
</dbReference>
<evidence type="ECO:0008006" key="13">
    <source>
        <dbReference type="Google" id="ProtNLM"/>
    </source>
</evidence>
<dbReference type="SMART" id="SM00343">
    <property type="entry name" value="ZnF_C2HC"/>
    <property type="match status" value="3"/>
</dbReference>
<evidence type="ECO:0000256" key="6">
    <source>
        <dbReference type="ARBA" id="ARBA00022918"/>
    </source>
</evidence>
<dbReference type="OrthoDB" id="5920040at2759"/>
<comment type="caution">
    <text evidence="11">The sequence shown here is derived from an EMBL/GenBank/DDBJ whole genome shotgun (WGS) entry which is preliminary data.</text>
</comment>
<dbReference type="Pfam" id="PF17921">
    <property type="entry name" value="Integrase_H2C2"/>
    <property type="match status" value="1"/>
</dbReference>
<keyword evidence="3" id="KW-0540">Nuclease</keyword>
<dbReference type="InterPro" id="IPR021109">
    <property type="entry name" value="Peptidase_aspartic_dom_sf"/>
</dbReference>
<evidence type="ECO:0000256" key="7">
    <source>
        <dbReference type="PROSITE-ProRule" id="PRU00047"/>
    </source>
</evidence>
<dbReference type="SUPFAM" id="SSF53098">
    <property type="entry name" value="Ribonuclease H-like"/>
    <property type="match status" value="1"/>
</dbReference>
<evidence type="ECO:0000259" key="9">
    <source>
        <dbReference type="PROSITE" id="PS50158"/>
    </source>
</evidence>
<dbReference type="InterPro" id="IPR001878">
    <property type="entry name" value="Znf_CCHC"/>
</dbReference>
<dbReference type="Gene3D" id="2.40.70.10">
    <property type="entry name" value="Acid Proteases"/>
    <property type="match status" value="1"/>
</dbReference>
<feature type="compositionally biased region" description="Basic and acidic residues" evidence="8">
    <location>
        <begin position="462"/>
        <end position="472"/>
    </location>
</feature>
<dbReference type="EMBL" id="JAAPAO010000003">
    <property type="protein sequence ID" value="KAF4678090.1"/>
    <property type="molecule type" value="Genomic_DNA"/>
</dbReference>
<dbReference type="Proteomes" id="UP000591131">
    <property type="component" value="Unassembled WGS sequence"/>
</dbReference>
<keyword evidence="12" id="KW-1185">Reference proteome</keyword>
<keyword evidence="7" id="KW-0862">Zinc</keyword>
<feature type="compositionally biased region" description="Polar residues" evidence="8">
    <location>
        <begin position="473"/>
        <end position="485"/>
    </location>
</feature>
<dbReference type="InterPro" id="IPR036397">
    <property type="entry name" value="RNaseH_sf"/>
</dbReference>
<evidence type="ECO:0000256" key="1">
    <source>
        <dbReference type="ARBA" id="ARBA00022679"/>
    </source>
</evidence>
<gene>
    <name evidence="11" type="ORF">FOL47_005369</name>
</gene>
<name>A0A7J6N3R7_PERCH</name>
<dbReference type="SUPFAM" id="SSF56672">
    <property type="entry name" value="DNA/RNA polymerases"/>
    <property type="match status" value="1"/>
</dbReference>
<dbReference type="InterPro" id="IPR012337">
    <property type="entry name" value="RNaseH-like_sf"/>
</dbReference>
<dbReference type="CDD" id="cd00303">
    <property type="entry name" value="retropepsin_like"/>
    <property type="match status" value="1"/>
</dbReference>
<evidence type="ECO:0000313" key="11">
    <source>
        <dbReference type="EMBL" id="KAF4678090.1"/>
    </source>
</evidence>
<dbReference type="SUPFAM" id="SSF57756">
    <property type="entry name" value="Retrovirus zinc finger-like domains"/>
    <property type="match status" value="1"/>
</dbReference>
<dbReference type="Gene3D" id="3.30.420.10">
    <property type="entry name" value="Ribonuclease H-like superfamily/Ribonuclease H"/>
    <property type="match status" value="1"/>
</dbReference>
<keyword evidence="2" id="KW-0548">Nucleotidyltransferase</keyword>
<reference evidence="11 12" key="1">
    <citation type="submission" date="2020-04" db="EMBL/GenBank/DDBJ databases">
        <title>Perkinsus chesapeaki whole genome sequence.</title>
        <authorList>
            <person name="Bogema D.R."/>
        </authorList>
    </citation>
    <scope>NUCLEOTIDE SEQUENCE [LARGE SCALE GENOMIC DNA]</scope>
    <source>
        <strain evidence="11">ATCC PRA-425</strain>
    </source>
</reference>
<dbReference type="PANTHER" id="PTHR37984">
    <property type="entry name" value="PROTEIN CBG26694"/>
    <property type="match status" value="1"/>
</dbReference>
<evidence type="ECO:0000259" key="10">
    <source>
        <dbReference type="PROSITE" id="PS50994"/>
    </source>
</evidence>
<feature type="region of interest" description="Disordered" evidence="8">
    <location>
        <begin position="39"/>
        <end position="81"/>
    </location>
</feature>
<evidence type="ECO:0000256" key="3">
    <source>
        <dbReference type="ARBA" id="ARBA00022722"/>
    </source>
</evidence>
<proteinExistence type="predicted"/>
<dbReference type="Pfam" id="PF05380">
    <property type="entry name" value="Peptidase_A17"/>
    <property type="match status" value="1"/>
</dbReference>
<dbReference type="Pfam" id="PF13650">
    <property type="entry name" value="Asp_protease_2"/>
    <property type="match status" value="1"/>
</dbReference>
<keyword evidence="1" id="KW-0808">Transferase</keyword>
<dbReference type="InterPro" id="IPR050951">
    <property type="entry name" value="Retrovirus_Pol_polyprotein"/>
</dbReference>
<dbReference type="PROSITE" id="PS50158">
    <property type="entry name" value="ZF_CCHC"/>
    <property type="match status" value="1"/>
</dbReference>
<protein>
    <recommendedName>
        <fullName evidence="13">Paraneoplastic Ma antigen</fullName>
    </recommendedName>
</protein>
<feature type="region of interest" description="Disordered" evidence="8">
    <location>
        <begin position="427"/>
        <end position="485"/>
    </location>
</feature>
<dbReference type="InterPro" id="IPR001969">
    <property type="entry name" value="Aspartic_peptidase_AS"/>
</dbReference>